<dbReference type="EMBL" id="JAFIRN010000001">
    <property type="protein sequence ID" value="KAG5855828.1"/>
    <property type="molecule type" value="Genomic_DNA"/>
</dbReference>
<gene>
    <name evidence="5" type="ORF">ANANG_G00000740</name>
</gene>
<evidence type="ECO:0000259" key="4">
    <source>
        <dbReference type="PROSITE" id="PS50835"/>
    </source>
</evidence>
<reference evidence="5" key="1">
    <citation type="submission" date="2021-01" db="EMBL/GenBank/DDBJ databases">
        <title>A chromosome-scale assembly of European eel, Anguilla anguilla.</title>
        <authorList>
            <person name="Henkel C."/>
            <person name="Jong-Raadsen S.A."/>
            <person name="Dufour S."/>
            <person name="Weltzien F.-A."/>
            <person name="Palstra A.P."/>
            <person name="Pelster B."/>
            <person name="Spaink H.P."/>
            <person name="Van Den Thillart G.E."/>
            <person name="Jansen H."/>
            <person name="Zahm M."/>
            <person name="Klopp C."/>
            <person name="Cedric C."/>
            <person name="Louis A."/>
            <person name="Berthelot C."/>
            <person name="Parey E."/>
            <person name="Roest Crollius H."/>
            <person name="Montfort J."/>
            <person name="Robinson-Rechavi M."/>
            <person name="Bucao C."/>
            <person name="Bouchez O."/>
            <person name="Gislard M."/>
            <person name="Lluch J."/>
            <person name="Milhes M."/>
            <person name="Lampietro C."/>
            <person name="Lopez Roques C."/>
            <person name="Donnadieu C."/>
            <person name="Braasch I."/>
            <person name="Desvignes T."/>
            <person name="Postlethwait J."/>
            <person name="Bobe J."/>
            <person name="Guiguen Y."/>
            <person name="Dirks R."/>
        </authorList>
    </citation>
    <scope>NUCLEOTIDE SEQUENCE</scope>
    <source>
        <strain evidence="5">Tag_6206</strain>
        <tissue evidence="5">Liver</tissue>
    </source>
</reference>
<evidence type="ECO:0000256" key="1">
    <source>
        <dbReference type="ARBA" id="ARBA00004167"/>
    </source>
</evidence>
<name>A0A9D3MX75_ANGAN</name>
<proteinExistence type="predicted"/>
<dbReference type="Gene3D" id="2.60.40.10">
    <property type="entry name" value="Immunoglobulins"/>
    <property type="match status" value="6"/>
</dbReference>
<dbReference type="SMART" id="SM00409">
    <property type="entry name" value="IG"/>
    <property type="match status" value="4"/>
</dbReference>
<accession>A0A9D3MX75</accession>
<comment type="caution">
    <text evidence="5">The sequence shown here is derived from an EMBL/GenBank/DDBJ whole genome shotgun (WGS) entry which is preliminary data.</text>
</comment>
<dbReference type="InterPro" id="IPR013783">
    <property type="entry name" value="Ig-like_fold"/>
</dbReference>
<feature type="domain" description="Ig-like" evidence="4">
    <location>
        <begin position="83"/>
        <end position="174"/>
    </location>
</feature>
<dbReference type="PANTHER" id="PTHR46484">
    <property type="entry name" value="SI:CH211-171H4.5-RELATED"/>
    <property type="match status" value="1"/>
</dbReference>
<comment type="subcellular location">
    <subcellularLocation>
        <location evidence="1">Membrane</location>
        <topology evidence="1">Single-pass membrane protein</topology>
    </subcellularLocation>
</comment>
<dbReference type="InterPro" id="IPR036179">
    <property type="entry name" value="Ig-like_dom_sf"/>
</dbReference>
<dbReference type="InterPro" id="IPR007110">
    <property type="entry name" value="Ig-like_dom"/>
</dbReference>
<sequence>MTVQCSAYHTCRPRPPTLRLTVAGHTGTPKVYHKEVHEGKWKITMEMTWILDNAHQTITCEVKHPSSRSASKTVSLKGQCSVTKVTINPSSEEFLEGVEKDVVCSVSYACQEQRPDLSWNYGGMKVSSEFKKRGSGSWESRSTLTFKAGASDHNQALKCTARFTNGQIQEAYITLKVKRAMFSLGWSFSMPSQVTGLQGSCLVIPCHFEYSSTLPSDVSVMWYKYTPGEYPVVYSPARPGDVISDFRGKTSLYGSPSDRSCSLKINPVEMNHHRQRLYTWVDPKPISSYHRQNYQDKTVEIYVTDRVDKPEMQIIGIPKVGEQISVQCSAYHTCPATPPKLSLIGFPETGRAHETQAQDVKWKTTLVQTWVIVEDQQTVSCRVRHPGGQEAQADITIQAECSVGEIITDPGPVEFLEGVVKDVTCSVFYTCSKQQPAIVWNYKDMPASSKTTNMAATKWKTVSSIMFTASMDDHGKTLTCTAEFPDGKRSMTSIDLHVKRAMFSLGWSFSMPSQVTGLQGSCLVIPCHFEYSSTLPSDVSVMWYKYTSTREYPVVYNPAPW</sequence>
<keyword evidence="3" id="KW-1015">Disulfide bond</keyword>
<protein>
    <recommendedName>
        <fullName evidence="4">Ig-like domain-containing protein</fullName>
    </recommendedName>
</protein>
<dbReference type="AlphaFoldDB" id="A0A9D3MX75"/>
<evidence type="ECO:0000256" key="3">
    <source>
        <dbReference type="ARBA" id="ARBA00023157"/>
    </source>
</evidence>
<evidence type="ECO:0000313" key="6">
    <source>
        <dbReference type="Proteomes" id="UP001044222"/>
    </source>
</evidence>
<keyword evidence="6" id="KW-1185">Reference proteome</keyword>
<dbReference type="SUPFAM" id="SSF48726">
    <property type="entry name" value="Immunoglobulin"/>
    <property type="match status" value="4"/>
</dbReference>
<keyword evidence="2" id="KW-0472">Membrane</keyword>
<dbReference type="PROSITE" id="PS50835">
    <property type="entry name" value="IG_LIKE"/>
    <property type="match status" value="1"/>
</dbReference>
<evidence type="ECO:0000313" key="5">
    <source>
        <dbReference type="EMBL" id="KAG5855828.1"/>
    </source>
</evidence>
<dbReference type="GO" id="GO:0016020">
    <property type="term" value="C:membrane"/>
    <property type="evidence" value="ECO:0007669"/>
    <property type="project" value="UniProtKB-SubCell"/>
</dbReference>
<dbReference type="InterPro" id="IPR013162">
    <property type="entry name" value="CD80_C2-set"/>
</dbReference>
<dbReference type="InterPro" id="IPR003599">
    <property type="entry name" value="Ig_sub"/>
</dbReference>
<evidence type="ECO:0000256" key="2">
    <source>
        <dbReference type="ARBA" id="ARBA00023136"/>
    </source>
</evidence>
<organism evidence="5 6">
    <name type="scientific">Anguilla anguilla</name>
    <name type="common">European freshwater eel</name>
    <name type="synonym">Muraena anguilla</name>
    <dbReference type="NCBI Taxonomy" id="7936"/>
    <lineage>
        <taxon>Eukaryota</taxon>
        <taxon>Metazoa</taxon>
        <taxon>Chordata</taxon>
        <taxon>Craniata</taxon>
        <taxon>Vertebrata</taxon>
        <taxon>Euteleostomi</taxon>
        <taxon>Actinopterygii</taxon>
        <taxon>Neopterygii</taxon>
        <taxon>Teleostei</taxon>
        <taxon>Anguilliformes</taxon>
        <taxon>Anguillidae</taxon>
        <taxon>Anguilla</taxon>
    </lineage>
</organism>
<dbReference type="Proteomes" id="UP001044222">
    <property type="component" value="Unassembled WGS sequence"/>
</dbReference>
<dbReference type="Pfam" id="PF08205">
    <property type="entry name" value="C2-set_2"/>
    <property type="match status" value="1"/>
</dbReference>
<dbReference type="PANTHER" id="PTHR46484:SF1">
    <property type="entry name" value="SCHWANN CELL MYELIN PROTEIN-RELATED"/>
    <property type="match status" value="1"/>
</dbReference>